<dbReference type="InterPro" id="IPR058537">
    <property type="entry name" value="TPR_TNPO3_IPO13_4th"/>
</dbReference>
<evidence type="ECO:0000313" key="4">
    <source>
        <dbReference type="Proteomes" id="UP000046395"/>
    </source>
</evidence>
<evidence type="ECO:0000259" key="3">
    <source>
        <dbReference type="Pfam" id="PF15295"/>
    </source>
</evidence>
<evidence type="ECO:0000313" key="5">
    <source>
        <dbReference type="WBParaSite" id="TMUE_1000003034.1"/>
    </source>
</evidence>
<feature type="coiled-coil region" evidence="1">
    <location>
        <begin position="1002"/>
        <end position="1042"/>
    </location>
</feature>
<dbReference type="PANTHER" id="PTHR12363">
    <property type="entry name" value="TRANSPORTIN 3 AND IMPORTIN 13"/>
    <property type="match status" value="1"/>
</dbReference>
<evidence type="ECO:0000256" key="1">
    <source>
        <dbReference type="SAM" id="Coils"/>
    </source>
</evidence>
<dbReference type="InterPro" id="IPR057942">
    <property type="entry name" value="TPR_TNPO3_IPO13_3rd"/>
</dbReference>
<dbReference type="GO" id="GO:0005737">
    <property type="term" value="C:cytoplasm"/>
    <property type="evidence" value="ECO:0007669"/>
    <property type="project" value="TreeGrafter"/>
</dbReference>
<dbReference type="InterPro" id="IPR011989">
    <property type="entry name" value="ARM-like"/>
</dbReference>
<accession>A0A5S6Q749</accession>
<keyword evidence="1" id="KW-0175">Coiled coil</keyword>
<keyword evidence="4" id="KW-1185">Reference proteome</keyword>
<evidence type="ECO:0000256" key="2">
    <source>
        <dbReference type="SAM" id="MobiDB-lite"/>
    </source>
</evidence>
<dbReference type="WBParaSite" id="TMUE_1000003034.1">
    <property type="protein sequence ID" value="TMUE_1000003034.1"/>
    <property type="gene ID" value="WBGene00293466"/>
</dbReference>
<dbReference type="PANTHER" id="PTHR12363:SF42">
    <property type="entry name" value="TRANSPORTIN-3"/>
    <property type="match status" value="1"/>
</dbReference>
<feature type="compositionally biased region" description="Polar residues" evidence="2">
    <location>
        <begin position="1062"/>
        <end position="1078"/>
    </location>
</feature>
<feature type="domain" description="Coiled-coil" evidence="3">
    <location>
        <begin position="955"/>
        <end position="1060"/>
    </location>
</feature>
<sequence length="1178" mass="133958">MAVGKEEQPGFTVDNVKAAISSLYAIPPSSDLPRVNNWLIAFQAQPVSWEICANLILETGSDVLVTFAGQMLRRKIQNKFDDLQPSMYDYLRDALLAGIRMTSYSKNRSGVTQVCLALSGMYMKIGTWEDFVGDLFPKLNDSTENTMKFIVLVTLLLQDLKESTVKISVNRRTAMVSLLQNQATMLLDLTTQMFYTVEQDPADCVAIMQAFAAYISVILSSQDALKSKLMEVAFNLMASPSVSNPLHRAATECIAEVLCKIEDVQTFQEGEDTPLGFVYSKVSSFRPAFLDAMEKKNVDRMINFTRVYVELAKDMTMVMIVSSGTNQQAMKPVGWLLDAMEFHNYKILETSAEFWYYFSEMLYQSSDNTQCANAFRALIARLISMFLRQCRFQADFDGVPPDLVELDEFRVKVSEIVKDVVFIIGSNKLLEQLFKLMQEKQGWEFAECALFLMSCFVGNCLSFADEVLDTIVRNIVVLQNEAPLCLWYTATVFLCEISEWFETKPDLVESAYIFLMRCLALSPNLAQIACIGLWEFCRDCGNLLVPHCGDIINTLFASLNPSVSEDIPLELTKCVVGVIMWLPDEERSARLHCVASRFCDDLMKEFTVEPTVNGNFTLHLDRLSTLLLNLMVSVPEDKLHPLKESSMQIYETVTKTIELNASSSTVSERGCRTLRYLIRCLGVHSLPLLENLALKTFAFYQLTAHSCFLYLASILIDEFGADQRLVPGFLKMLQVLVPRALQVLQSCQNKKEMENTVEDLYRLAMRFTKKAPTQMYSVDFFEPLFTGALEALKVDDLDAFESTIKFLDEVLVNAARLRKISGKEVQSIIELIALSGDILVHNVVSASVKLPSHPWYRRLAELLHSVKKLYPQEFEGWMNSTYLRLSTGLLNDKELAALRRVLESMSASNTVDEMKKLFHDLSNIYNLTFSGKRMSFGPREDQDNTEEEEEEQQQQVDLSKVRKQWQEVEDFSLARRLQEDEFQRHYNCNREERQHMGADVRLSKQEQLAEECRYRLERLKQEQEDEKLAAQLQRQLDTEDRERRSRLEIKDHDYAKNLTDNCNCSPPFSPPQSATTGYSSASEMSMTSPSDNSPLLNLLEGSARERCMRSTEQSDYELALRLQKEEDEAIGASKTEKGEHPNEPAPLRSNVAERKFRWGKIGGSNGGSGKEKLPAKDK</sequence>
<feature type="compositionally biased region" description="Acidic residues" evidence="2">
    <location>
        <begin position="943"/>
        <end position="952"/>
    </location>
</feature>
<dbReference type="GO" id="GO:0006606">
    <property type="term" value="P:protein import into nucleus"/>
    <property type="evidence" value="ECO:0007669"/>
    <property type="project" value="TreeGrafter"/>
</dbReference>
<dbReference type="Pfam" id="PF24138">
    <property type="entry name" value="TPR_TNPO3_IPO13_2nd"/>
    <property type="match status" value="1"/>
</dbReference>
<dbReference type="InterPro" id="IPR029311">
    <property type="entry name" value="CCDC50_N"/>
</dbReference>
<dbReference type="InterPro" id="IPR051345">
    <property type="entry name" value="Importin_beta-like_NTR"/>
</dbReference>
<dbReference type="InterPro" id="IPR057941">
    <property type="entry name" value="TPR_TNPO3_IPO13_2nd"/>
</dbReference>
<dbReference type="Proteomes" id="UP000046395">
    <property type="component" value="Unassembled WGS sequence"/>
</dbReference>
<dbReference type="AlphaFoldDB" id="A0A5S6Q749"/>
<reference evidence="5" key="1">
    <citation type="submission" date="2019-12" db="UniProtKB">
        <authorList>
            <consortium name="WormBaseParasite"/>
        </authorList>
    </citation>
    <scope>IDENTIFICATION</scope>
</reference>
<protein>
    <submittedName>
        <fullName evidence="5">CCDC50_N domain-containing protein</fullName>
    </submittedName>
</protein>
<dbReference type="Pfam" id="PF15295">
    <property type="entry name" value="CCDC50_N"/>
    <property type="match status" value="1"/>
</dbReference>
<dbReference type="STRING" id="70415.A0A5S6Q749"/>
<feature type="region of interest" description="Disordered" evidence="2">
    <location>
        <begin position="1062"/>
        <end position="1094"/>
    </location>
</feature>
<feature type="compositionally biased region" description="Basic and acidic residues" evidence="2">
    <location>
        <begin position="1169"/>
        <end position="1178"/>
    </location>
</feature>
<feature type="region of interest" description="Disordered" evidence="2">
    <location>
        <begin position="935"/>
        <end position="958"/>
    </location>
</feature>
<dbReference type="SUPFAM" id="SSF48371">
    <property type="entry name" value="ARM repeat"/>
    <property type="match status" value="1"/>
</dbReference>
<organism evidence="4 5">
    <name type="scientific">Trichuris muris</name>
    <name type="common">Mouse whipworm</name>
    <dbReference type="NCBI Taxonomy" id="70415"/>
    <lineage>
        <taxon>Eukaryota</taxon>
        <taxon>Metazoa</taxon>
        <taxon>Ecdysozoa</taxon>
        <taxon>Nematoda</taxon>
        <taxon>Enoplea</taxon>
        <taxon>Dorylaimia</taxon>
        <taxon>Trichinellida</taxon>
        <taxon>Trichuridae</taxon>
        <taxon>Trichuris</taxon>
    </lineage>
</organism>
<dbReference type="Gene3D" id="1.25.10.10">
    <property type="entry name" value="Leucine-rich Repeat Variant"/>
    <property type="match status" value="1"/>
</dbReference>
<dbReference type="Pfam" id="PF24139">
    <property type="entry name" value="TPR_TNPO3_IPO13_4th"/>
    <property type="match status" value="1"/>
</dbReference>
<proteinExistence type="predicted"/>
<feature type="region of interest" description="Disordered" evidence="2">
    <location>
        <begin position="1127"/>
        <end position="1178"/>
    </location>
</feature>
<dbReference type="InterPro" id="IPR016024">
    <property type="entry name" value="ARM-type_fold"/>
</dbReference>
<feature type="compositionally biased region" description="Low complexity" evidence="2">
    <location>
        <begin position="1079"/>
        <end position="1094"/>
    </location>
</feature>
<name>A0A5S6Q749_TRIMR</name>
<dbReference type="Pfam" id="PF24140">
    <property type="entry name" value="TPR_TNPO3_IPO13_3rd"/>
    <property type="match status" value="1"/>
</dbReference>